<evidence type="ECO:0000256" key="2">
    <source>
        <dbReference type="ARBA" id="ARBA00010864"/>
    </source>
</evidence>
<evidence type="ECO:0000256" key="3">
    <source>
        <dbReference type="ARBA" id="ARBA00022448"/>
    </source>
</evidence>
<evidence type="ECO:0000256" key="4">
    <source>
        <dbReference type="ARBA" id="ARBA00022692"/>
    </source>
</evidence>
<dbReference type="GO" id="GO:0005886">
    <property type="term" value="C:plasma membrane"/>
    <property type="evidence" value="ECO:0000318"/>
    <property type="project" value="GO_Central"/>
</dbReference>
<evidence type="ECO:0000256" key="7">
    <source>
        <dbReference type="ARBA" id="ARBA00023136"/>
    </source>
</evidence>
<evidence type="ECO:0000313" key="11">
    <source>
        <dbReference type="Proteomes" id="UP000001514"/>
    </source>
</evidence>
<comment type="subcellular location">
    <subcellularLocation>
        <location evidence="1">Membrane</location>
        <topology evidence="1">Multi-pass membrane protein</topology>
    </subcellularLocation>
</comment>
<feature type="transmembrane region" description="Helical" evidence="9">
    <location>
        <begin position="433"/>
        <end position="453"/>
    </location>
</feature>
<keyword evidence="6" id="KW-0406">Ion transport</keyword>
<dbReference type="InterPro" id="IPR003445">
    <property type="entry name" value="Cat_transpt"/>
</dbReference>
<feature type="transmembrane region" description="Helical" evidence="9">
    <location>
        <begin position="555"/>
        <end position="573"/>
    </location>
</feature>
<dbReference type="GO" id="GO:0030001">
    <property type="term" value="P:metal ion transport"/>
    <property type="evidence" value="ECO:0007669"/>
    <property type="project" value="UniProtKB-ARBA"/>
</dbReference>
<proteinExistence type="inferred from homology"/>
<dbReference type="HOGENOM" id="CLU_008384_2_0_1"/>
<reference evidence="10 11" key="1">
    <citation type="journal article" date="2011" name="Science">
        <title>The Selaginella genome identifies genetic changes associated with the evolution of vascular plants.</title>
        <authorList>
            <person name="Banks J.A."/>
            <person name="Nishiyama T."/>
            <person name="Hasebe M."/>
            <person name="Bowman J.L."/>
            <person name="Gribskov M."/>
            <person name="dePamphilis C."/>
            <person name="Albert V.A."/>
            <person name="Aono N."/>
            <person name="Aoyama T."/>
            <person name="Ambrose B.A."/>
            <person name="Ashton N.W."/>
            <person name="Axtell M.J."/>
            <person name="Barker E."/>
            <person name="Barker M.S."/>
            <person name="Bennetzen J.L."/>
            <person name="Bonawitz N.D."/>
            <person name="Chapple C."/>
            <person name="Cheng C."/>
            <person name="Correa L.G."/>
            <person name="Dacre M."/>
            <person name="DeBarry J."/>
            <person name="Dreyer I."/>
            <person name="Elias M."/>
            <person name="Engstrom E.M."/>
            <person name="Estelle M."/>
            <person name="Feng L."/>
            <person name="Finet C."/>
            <person name="Floyd S.K."/>
            <person name="Frommer W.B."/>
            <person name="Fujita T."/>
            <person name="Gramzow L."/>
            <person name="Gutensohn M."/>
            <person name="Harholt J."/>
            <person name="Hattori M."/>
            <person name="Heyl A."/>
            <person name="Hirai T."/>
            <person name="Hiwatashi Y."/>
            <person name="Ishikawa M."/>
            <person name="Iwata M."/>
            <person name="Karol K.G."/>
            <person name="Koehler B."/>
            <person name="Kolukisaoglu U."/>
            <person name="Kubo M."/>
            <person name="Kurata T."/>
            <person name="Lalonde S."/>
            <person name="Li K."/>
            <person name="Li Y."/>
            <person name="Litt A."/>
            <person name="Lyons E."/>
            <person name="Manning G."/>
            <person name="Maruyama T."/>
            <person name="Michael T.P."/>
            <person name="Mikami K."/>
            <person name="Miyazaki S."/>
            <person name="Morinaga S."/>
            <person name="Murata T."/>
            <person name="Mueller-Roeber B."/>
            <person name="Nelson D.R."/>
            <person name="Obara M."/>
            <person name="Oguri Y."/>
            <person name="Olmstead R.G."/>
            <person name="Onodera N."/>
            <person name="Petersen B.L."/>
            <person name="Pils B."/>
            <person name="Prigge M."/>
            <person name="Rensing S.A."/>
            <person name="Riano-Pachon D.M."/>
            <person name="Roberts A.W."/>
            <person name="Sato Y."/>
            <person name="Scheller H.V."/>
            <person name="Schulz B."/>
            <person name="Schulz C."/>
            <person name="Shakirov E.V."/>
            <person name="Shibagaki N."/>
            <person name="Shinohara N."/>
            <person name="Shippen D.E."/>
            <person name="Soerensen I."/>
            <person name="Sotooka R."/>
            <person name="Sugimoto N."/>
            <person name="Sugita M."/>
            <person name="Sumikawa N."/>
            <person name="Tanurdzic M."/>
            <person name="Theissen G."/>
            <person name="Ulvskov P."/>
            <person name="Wakazuki S."/>
            <person name="Weng J.K."/>
            <person name="Willats W.W."/>
            <person name="Wipf D."/>
            <person name="Wolf P.G."/>
            <person name="Yang L."/>
            <person name="Zimmer A.D."/>
            <person name="Zhu Q."/>
            <person name="Mitros T."/>
            <person name="Hellsten U."/>
            <person name="Loque D."/>
            <person name="Otillar R."/>
            <person name="Salamov A."/>
            <person name="Schmutz J."/>
            <person name="Shapiro H."/>
            <person name="Lindquist E."/>
            <person name="Lucas S."/>
            <person name="Rokhsar D."/>
            <person name="Grigoriev I.V."/>
        </authorList>
    </citation>
    <scope>NUCLEOTIDE SEQUENCE [LARGE SCALE GENOMIC DNA]</scope>
</reference>
<keyword evidence="7 9" id="KW-0472">Membrane</keyword>
<dbReference type="InParanoid" id="D8S0R1"/>
<feature type="transmembrane region" description="Helical" evidence="9">
    <location>
        <begin position="585"/>
        <end position="607"/>
    </location>
</feature>
<feature type="compositionally biased region" description="Low complexity" evidence="8">
    <location>
        <begin position="27"/>
        <end position="39"/>
    </location>
</feature>
<dbReference type="eggNOG" id="KOG1341">
    <property type="taxonomic scope" value="Eukaryota"/>
</dbReference>
<evidence type="ECO:0000313" key="10">
    <source>
        <dbReference type="EMBL" id="EFJ21973.1"/>
    </source>
</evidence>
<feature type="transmembrane region" description="Helical" evidence="9">
    <location>
        <begin position="184"/>
        <end position="205"/>
    </location>
</feature>
<comment type="similarity">
    <text evidence="2">Belongs to the TrkH potassium transport family. HKT (TC 2.A.38.3) subfamily.</text>
</comment>
<dbReference type="AlphaFoldDB" id="D8S0R1"/>
<feature type="transmembrane region" description="Helical" evidence="9">
    <location>
        <begin position="627"/>
        <end position="649"/>
    </location>
</feature>
<dbReference type="GO" id="GO:0008324">
    <property type="term" value="F:monoatomic cation transmembrane transporter activity"/>
    <property type="evidence" value="ECO:0000318"/>
    <property type="project" value="GO_Central"/>
</dbReference>
<dbReference type="Proteomes" id="UP000001514">
    <property type="component" value="Unassembled WGS sequence"/>
</dbReference>
<name>D8S0R1_SELML</name>
<dbReference type="KEGG" id="smo:SELMODRAFT_449883"/>
<evidence type="ECO:0000256" key="8">
    <source>
        <dbReference type="SAM" id="MobiDB-lite"/>
    </source>
</evidence>
<feature type="transmembrane region" description="Helical" evidence="9">
    <location>
        <begin position="124"/>
        <end position="141"/>
    </location>
</feature>
<feature type="compositionally biased region" description="Pro residues" evidence="8">
    <location>
        <begin position="17"/>
        <end position="26"/>
    </location>
</feature>
<dbReference type="Pfam" id="PF02386">
    <property type="entry name" value="TrkH"/>
    <property type="match status" value="1"/>
</dbReference>
<evidence type="ECO:0000256" key="1">
    <source>
        <dbReference type="ARBA" id="ARBA00004141"/>
    </source>
</evidence>
<evidence type="ECO:0000256" key="6">
    <source>
        <dbReference type="ARBA" id="ARBA00023065"/>
    </source>
</evidence>
<dbReference type="PANTHER" id="PTHR31064">
    <property type="entry name" value="POTASSIUM TRANSPORT PROTEIN DDB_G0292412-RELATED"/>
    <property type="match status" value="1"/>
</dbReference>
<keyword evidence="3" id="KW-0813">Transport</keyword>
<protein>
    <submittedName>
        <fullName evidence="10">Sodium transporter</fullName>
    </submittedName>
</protein>
<organism evidence="11">
    <name type="scientific">Selaginella moellendorffii</name>
    <name type="common">Spikemoss</name>
    <dbReference type="NCBI Taxonomy" id="88036"/>
    <lineage>
        <taxon>Eukaryota</taxon>
        <taxon>Viridiplantae</taxon>
        <taxon>Streptophyta</taxon>
        <taxon>Embryophyta</taxon>
        <taxon>Tracheophyta</taxon>
        <taxon>Lycopodiopsida</taxon>
        <taxon>Selaginellales</taxon>
        <taxon>Selaginellaceae</taxon>
        <taxon>Selaginella</taxon>
    </lineage>
</organism>
<accession>D8S0R1</accession>
<dbReference type="Gramene" id="EFJ21973">
    <property type="protein sequence ID" value="EFJ21973"/>
    <property type="gene ID" value="SELMODRAFT_449883"/>
</dbReference>
<feature type="transmembrane region" description="Helical" evidence="9">
    <location>
        <begin position="341"/>
        <end position="360"/>
    </location>
</feature>
<evidence type="ECO:0000256" key="5">
    <source>
        <dbReference type="ARBA" id="ARBA00022989"/>
    </source>
</evidence>
<keyword evidence="5 9" id="KW-1133">Transmembrane helix</keyword>
<sequence length="745" mass="83698">MSQEDEAQCDSLKRSPPRPPPPPLAPLPENSSSATTTTTAHGYPIDQFLQQHEIVRSSATTPLRLLLSRLRWGIIRPPFPASAFSIDGDEEERIKRSSSKERGRSYVLLPRWISSRLTFYRLHLAYFVTIAWVASICLWLFPKSDRAGADKLAFIDCVYNAVSSVCTTGLISVRMTSFSLPDNILIMILFTLGSPIFTSVLPLYIRLFQFRKNIVEIEHHLGQPEVAAAAELESEGEPEAKSEIESVVSEMEAEVVPEVVGHRIITRRRSAKNIHAANAVTKLRDALATMRLEHDALVSLNWVVSIYFVVWTILGFLVLEILLQCSAKDMAVLEQRSVNHLFFSLFASISTFTNSGILPLDDSIAAFRENNGILLWLSILILVGNTLFAPCLRTTIWCLKSLSATPARRAIYDYLLKNPRRCFTHLFPRNQTIWLVVTVMGFNAFESAFFYILSWRSQALDGLTTPQKLVNGIFQSITTRSAGENVVSISALSPSMLVLYIAMMIAVYPVYLSRQNSQAQDESVEKTSKKIQDHGKKKKKKKKGDFSIASQSKRLIATDTAYLFISIFVLCIIENRKINDDPLNFSIFNIIFEVISAYGNVGLSLGYSCSLLRKLTSFSSDTSCEDVPYSFSGTWSVPGKLLMIVIMFLGRHRGLPDNMDSALQIPKSFFTTTKRDQNYQHHHENGISLDHQPVEIHPEYVVEIPAAVDFSVVEIDGDQARQQCSCGPDHPDRLELQKLDRFPVV</sequence>
<feature type="transmembrane region" description="Helical" evidence="9">
    <location>
        <begin position="486"/>
        <end position="511"/>
    </location>
</feature>
<dbReference type="STRING" id="88036.D8S0R1"/>
<dbReference type="PANTHER" id="PTHR31064:SF30">
    <property type="entry name" value="HIGH-AFFINITY POTASSIUM TRANSPORT PROTEIN-RELATED"/>
    <property type="match status" value="1"/>
</dbReference>
<feature type="transmembrane region" description="Helical" evidence="9">
    <location>
        <begin position="300"/>
        <end position="321"/>
    </location>
</feature>
<gene>
    <name evidence="10" type="primary">HKT2</name>
    <name evidence="10" type="ORF">SELMODRAFT_449883</name>
</gene>
<feature type="transmembrane region" description="Helical" evidence="9">
    <location>
        <begin position="372"/>
        <end position="396"/>
    </location>
</feature>
<keyword evidence="11" id="KW-1185">Reference proteome</keyword>
<feature type="region of interest" description="Disordered" evidence="8">
    <location>
        <begin position="1"/>
        <end position="39"/>
    </location>
</feature>
<evidence type="ECO:0000256" key="9">
    <source>
        <dbReference type="SAM" id="Phobius"/>
    </source>
</evidence>
<dbReference type="EMBL" id="GL377597">
    <property type="protein sequence ID" value="EFJ21973.1"/>
    <property type="molecule type" value="Genomic_DNA"/>
</dbReference>
<dbReference type="InterPro" id="IPR051143">
    <property type="entry name" value="TrkH_K-transport"/>
</dbReference>
<keyword evidence="4 9" id="KW-0812">Transmembrane</keyword>